<dbReference type="GO" id="GO:0071541">
    <property type="term" value="C:eukaryotic translation initiation factor 3 complex, eIF3m"/>
    <property type="evidence" value="ECO:0007669"/>
    <property type="project" value="TreeGrafter"/>
</dbReference>
<dbReference type="InterPro" id="IPR001680">
    <property type="entry name" value="WD40_rpt"/>
</dbReference>
<dbReference type="InterPro" id="IPR036322">
    <property type="entry name" value="WD40_repeat_dom_sf"/>
</dbReference>
<evidence type="ECO:0000256" key="4">
    <source>
        <dbReference type="ARBA" id="ARBA00022737"/>
    </source>
</evidence>
<comment type="subcellular location">
    <subcellularLocation>
        <location evidence="7">Cytoplasm</location>
    </subcellularLocation>
</comment>
<dbReference type="GO" id="GO:0016282">
    <property type="term" value="C:eukaryotic 43S preinitiation complex"/>
    <property type="evidence" value="ECO:0007669"/>
    <property type="project" value="UniProtKB-UniRule"/>
</dbReference>
<comment type="subunit">
    <text evidence="7">Component of the eukaryotic translation initiation factor 3 (eIF-3) complex.</text>
</comment>
<reference evidence="9" key="1">
    <citation type="submission" date="2014-01" db="EMBL/GenBank/DDBJ databases">
        <authorList>
            <person name="Aslett M."/>
        </authorList>
    </citation>
    <scope>NUCLEOTIDE SEQUENCE</scope>
</reference>
<feature type="repeat" description="WD" evidence="8">
    <location>
        <begin position="284"/>
        <end position="314"/>
    </location>
</feature>
<dbReference type="Gene3D" id="2.130.10.10">
    <property type="entry name" value="YVTN repeat-like/Quinoprotein amine dehydrogenase"/>
    <property type="match status" value="1"/>
</dbReference>
<evidence type="ECO:0000256" key="1">
    <source>
        <dbReference type="ARBA" id="ARBA00022490"/>
    </source>
</evidence>
<keyword evidence="5 7" id="KW-0648">Protein biosynthesis</keyword>
<dbReference type="GO" id="GO:0001732">
    <property type="term" value="P:formation of cytoplasmic translation initiation complex"/>
    <property type="evidence" value="ECO:0007669"/>
    <property type="project" value="UniProtKB-UniRule"/>
</dbReference>
<evidence type="ECO:0000256" key="2">
    <source>
        <dbReference type="ARBA" id="ARBA00022540"/>
    </source>
</evidence>
<dbReference type="HAMAP" id="MF_03008">
    <property type="entry name" value="eIF3i"/>
    <property type="match status" value="1"/>
</dbReference>
<feature type="repeat" description="WD" evidence="8">
    <location>
        <begin position="48"/>
        <end position="89"/>
    </location>
</feature>
<evidence type="ECO:0000256" key="8">
    <source>
        <dbReference type="PROSITE-ProRule" id="PRU00221"/>
    </source>
</evidence>
<accession>A0A077Z4B1</accession>
<dbReference type="Proteomes" id="UP000030665">
    <property type="component" value="Unassembled WGS sequence"/>
</dbReference>
<dbReference type="STRING" id="36087.A0A077Z4B1"/>
<keyword evidence="10" id="KW-1185">Reference proteome</keyword>
<comment type="similarity">
    <text evidence="6">Belongs to the WD repeat STRAP family.</text>
</comment>
<dbReference type="PROSITE" id="PS50294">
    <property type="entry name" value="WD_REPEATS_REGION"/>
    <property type="match status" value="2"/>
</dbReference>
<dbReference type="PROSITE" id="PS50082">
    <property type="entry name" value="WD_REPEATS_2"/>
    <property type="match status" value="4"/>
</dbReference>
<dbReference type="GO" id="GO:0033290">
    <property type="term" value="C:eukaryotic 48S preinitiation complex"/>
    <property type="evidence" value="ECO:0007669"/>
    <property type="project" value="UniProtKB-UniRule"/>
</dbReference>
<evidence type="ECO:0000313" key="10">
    <source>
        <dbReference type="Proteomes" id="UP000030665"/>
    </source>
</evidence>
<dbReference type="SUPFAM" id="SSF50978">
    <property type="entry name" value="WD40 repeat-like"/>
    <property type="match status" value="1"/>
</dbReference>
<keyword evidence="2 7" id="KW-0396">Initiation factor</keyword>
<name>A0A077Z4B1_TRITR</name>
<keyword evidence="3 8" id="KW-0853">WD repeat</keyword>
<dbReference type="EMBL" id="HG805909">
    <property type="protein sequence ID" value="CDW54634.1"/>
    <property type="molecule type" value="Genomic_DNA"/>
</dbReference>
<dbReference type="PANTHER" id="PTHR19877">
    <property type="entry name" value="EUKARYOTIC TRANSLATION INITIATION FACTOR 3 SUBUNIT I"/>
    <property type="match status" value="1"/>
</dbReference>
<organism evidence="9 10">
    <name type="scientific">Trichuris trichiura</name>
    <name type="common">Whipworm</name>
    <name type="synonym">Trichocephalus trichiurus</name>
    <dbReference type="NCBI Taxonomy" id="36087"/>
    <lineage>
        <taxon>Eukaryota</taxon>
        <taxon>Metazoa</taxon>
        <taxon>Ecdysozoa</taxon>
        <taxon>Nematoda</taxon>
        <taxon>Enoplea</taxon>
        <taxon>Dorylaimia</taxon>
        <taxon>Trichinellida</taxon>
        <taxon>Trichuridae</taxon>
        <taxon>Trichuris</taxon>
    </lineage>
</organism>
<evidence type="ECO:0000256" key="6">
    <source>
        <dbReference type="ARBA" id="ARBA00038394"/>
    </source>
</evidence>
<dbReference type="InterPro" id="IPR027525">
    <property type="entry name" value="eIF3i"/>
</dbReference>
<proteinExistence type="inferred from homology"/>
<dbReference type="InterPro" id="IPR019775">
    <property type="entry name" value="WD40_repeat_CS"/>
</dbReference>
<dbReference type="InterPro" id="IPR015943">
    <property type="entry name" value="WD40/YVTN_repeat-like_dom_sf"/>
</dbReference>
<reference evidence="9" key="2">
    <citation type="submission" date="2014-03" db="EMBL/GenBank/DDBJ databases">
        <title>The whipworm genome and dual-species transcriptomics of an intimate host-pathogen interaction.</title>
        <authorList>
            <person name="Foth B.J."/>
            <person name="Tsai I.J."/>
            <person name="Reid A.J."/>
            <person name="Bancroft A.J."/>
            <person name="Nichol S."/>
            <person name="Tracey A."/>
            <person name="Holroyd N."/>
            <person name="Cotton J.A."/>
            <person name="Stanley E.J."/>
            <person name="Zarowiecki M."/>
            <person name="Liu J.Z."/>
            <person name="Huckvale T."/>
            <person name="Cooper P.J."/>
            <person name="Grencis R.K."/>
            <person name="Berriman M."/>
        </authorList>
    </citation>
    <scope>NUCLEOTIDE SEQUENCE [LARGE SCALE GENOMIC DNA]</scope>
</reference>
<evidence type="ECO:0000256" key="3">
    <source>
        <dbReference type="ARBA" id="ARBA00022574"/>
    </source>
</evidence>
<dbReference type="SMART" id="SM00320">
    <property type="entry name" value="WD40"/>
    <property type="match status" value="7"/>
</dbReference>
<dbReference type="GO" id="GO:0003743">
    <property type="term" value="F:translation initiation factor activity"/>
    <property type="evidence" value="ECO:0007669"/>
    <property type="project" value="UniProtKB-UniRule"/>
</dbReference>
<feature type="repeat" description="WD" evidence="8">
    <location>
        <begin position="187"/>
        <end position="228"/>
    </location>
</feature>
<evidence type="ECO:0000256" key="5">
    <source>
        <dbReference type="ARBA" id="ARBA00022917"/>
    </source>
</evidence>
<feature type="repeat" description="WD" evidence="8">
    <location>
        <begin position="6"/>
        <end position="37"/>
    </location>
</feature>
<keyword evidence="4" id="KW-0677">Repeat</keyword>
<evidence type="ECO:0000256" key="7">
    <source>
        <dbReference type="HAMAP-Rule" id="MF_03008"/>
    </source>
</evidence>
<sequence length="328" mass="36329">MKPLVLRSHERPITKVKYNREGDLLFSCSKDSTPIAWFPDSGEILGFYKGHNGVVWSIDVSWDTKLLVTGGGDNRCFLWNVEDGKILQQLDSPTGVRTVGISFSGNLFFVGNDSGTSNSATLKIFDIRDRLTGVGLAQGKPSLCYDMETKMSCGLWARYDDVIVTGSDKGDVVMFDLRMDGGPSQSVKEHKREVMDLCMTKDQAFIASASKDCSAKLFDARTLTVLKTYKAEKPVNSVAISPIRDHVVLGGGLEAMSVTTTDTRQGQFESKFYHMIFEDEFARLPGHFGPINSMAFHPSGCILATGGEDGNIRINELEVEYFDFDFDY</sequence>
<protein>
    <recommendedName>
        <fullName evidence="7">Eukaryotic translation initiation factor 3 subunit I</fullName>
        <shortName evidence="7">eIF3i</shortName>
    </recommendedName>
</protein>
<dbReference type="PANTHER" id="PTHR19877:SF1">
    <property type="entry name" value="EUKARYOTIC TRANSLATION INITIATION FACTOR 3 SUBUNIT I"/>
    <property type="match status" value="1"/>
</dbReference>
<dbReference type="OrthoDB" id="24966at2759"/>
<dbReference type="Pfam" id="PF24805">
    <property type="entry name" value="EIF3I"/>
    <property type="match status" value="1"/>
</dbReference>
<gene>
    <name evidence="9" type="ORF">TTRE_0000290401</name>
</gene>
<evidence type="ECO:0000313" key="9">
    <source>
        <dbReference type="EMBL" id="CDW54634.1"/>
    </source>
</evidence>
<keyword evidence="1 7" id="KW-0963">Cytoplasm</keyword>
<dbReference type="PROSITE" id="PS00678">
    <property type="entry name" value="WD_REPEATS_1"/>
    <property type="match status" value="1"/>
</dbReference>
<dbReference type="AlphaFoldDB" id="A0A077Z4B1"/>
<dbReference type="GO" id="GO:0003723">
    <property type="term" value="F:RNA binding"/>
    <property type="evidence" value="ECO:0007669"/>
    <property type="project" value="TreeGrafter"/>
</dbReference>
<comment type="similarity">
    <text evidence="7">Belongs to the eIF-3 subunit I family.</text>
</comment>
<comment type="function">
    <text evidence="7">Component of the eukaryotic translation initiation factor 3 (eIF-3) complex, which is involved in protein synthesis of a specialized repertoire of mRNAs and, together with other initiation factors, stimulates binding of mRNA and methionyl-tRNAi to the 40S ribosome. The eIF-3 complex specifically targets and initiates translation of a subset of mRNAs involved in cell proliferation.</text>
</comment>